<sequence length="49" mass="5038">MPVVSTNVEKISAFASSDGAKRGRPSDRGASAAARCRIHSRGNGRSPPA</sequence>
<evidence type="ECO:0000313" key="3">
    <source>
        <dbReference type="Proteomes" id="UP000326837"/>
    </source>
</evidence>
<protein>
    <submittedName>
        <fullName evidence="2">Uncharacterized protein</fullName>
    </submittedName>
</protein>
<name>A0A5K7XKA1_9BACT</name>
<organism evidence="2 3">
    <name type="scientific">Lacipirellula parvula</name>
    <dbReference type="NCBI Taxonomy" id="2650471"/>
    <lineage>
        <taxon>Bacteria</taxon>
        <taxon>Pseudomonadati</taxon>
        <taxon>Planctomycetota</taxon>
        <taxon>Planctomycetia</taxon>
        <taxon>Pirellulales</taxon>
        <taxon>Lacipirellulaceae</taxon>
        <taxon>Lacipirellula</taxon>
    </lineage>
</organism>
<reference evidence="3" key="1">
    <citation type="submission" date="2019-10" db="EMBL/GenBank/DDBJ databases">
        <title>Lacipirellula parvula gen. nov., sp. nov., representing a lineage of planctomycetes widespread in freshwater anoxic habitats, and description of the family Lacipirellulaceae.</title>
        <authorList>
            <person name="Dedysh S.N."/>
            <person name="Kulichevskaya I.S."/>
            <person name="Beletsky A.V."/>
            <person name="Rakitin A.L."/>
            <person name="Mardanov A.V."/>
            <person name="Ivanova A.A."/>
            <person name="Saltykova V.X."/>
            <person name="Rijpstra W.I.C."/>
            <person name="Sinninghe Damste J.S."/>
            <person name="Ravin N.V."/>
        </authorList>
    </citation>
    <scope>NUCLEOTIDE SEQUENCE [LARGE SCALE GENOMIC DNA]</scope>
    <source>
        <strain evidence="3">PX69</strain>
    </source>
</reference>
<accession>A0A5K7XKA1</accession>
<dbReference type="EMBL" id="AP021861">
    <property type="protein sequence ID" value="BBO34693.1"/>
    <property type="molecule type" value="Genomic_DNA"/>
</dbReference>
<keyword evidence="3" id="KW-1185">Reference proteome</keyword>
<dbReference type="Proteomes" id="UP000326837">
    <property type="component" value="Chromosome"/>
</dbReference>
<feature type="region of interest" description="Disordered" evidence="1">
    <location>
        <begin position="16"/>
        <end position="49"/>
    </location>
</feature>
<dbReference type="KEGG" id="lpav:PLANPX_4305"/>
<dbReference type="AlphaFoldDB" id="A0A5K7XKA1"/>
<evidence type="ECO:0000256" key="1">
    <source>
        <dbReference type="SAM" id="MobiDB-lite"/>
    </source>
</evidence>
<evidence type="ECO:0000313" key="2">
    <source>
        <dbReference type="EMBL" id="BBO34693.1"/>
    </source>
</evidence>
<proteinExistence type="predicted"/>
<gene>
    <name evidence="2" type="ORF">PLANPX_4305</name>
</gene>